<organism evidence="3 4">
    <name type="scientific">Bugula neritina</name>
    <name type="common">Brown bryozoan</name>
    <name type="synonym">Sertularia neritina</name>
    <dbReference type="NCBI Taxonomy" id="10212"/>
    <lineage>
        <taxon>Eukaryota</taxon>
        <taxon>Metazoa</taxon>
        <taxon>Spiralia</taxon>
        <taxon>Lophotrochozoa</taxon>
        <taxon>Bryozoa</taxon>
        <taxon>Gymnolaemata</taxon>
        <taxon>Cheilostomatida</taxon>
        <taxon>Flustrina</taxon>
        <taxon>Buguloidea</taxon>
        <taxon>Bugulidae</taxon>
        <taxon>Bugula</taxon>
    </lineage>
</organism>
<dbReference type="InterPro" id="IPR020186">
    <property type="entry name" value="Meiosis-expressed_gene_1"/>
</dbReference>
<evidence type="ECO:0000256" key="1">
    <source>
        <dbReference type="ARBA" id="ARBA00008514"/>
    </source>
</evidence>
<dbReference type="EMBL" id="VXIV02002663">
    <property type="protein sequence ID" value="KAF6023803.1"/>
    <property type="molecule type" value="Genomic_DNA"/>
</dbReference>
<proteinExistence type="inferred from homology"/>
<feature type="region of interest" description="Disordered" evidence="2">
    <location>
        <begin position="1"/>
        <end position="25"/>
    </location>
</feature>
<protein>
    <submittedName>
        <fullName evidence="3">MEIG1</fullName>
    </submittedName>
</protein>
<gene>
    <name evidence="3" type="ORF">EB796_017905</name>
</gene>
<evidence type="ECO:0000313" key="4">
    <source>
        <dbReference type="Proteomes" id="UP000593567"/>
    </source>
</evidence>
<evidence type="ECO:0000256" key="2">
    <source>
        <dbReference type="SAM" id="MobiDB-lite"/>
    </source>
</evidence>
<dbReference type="Pfam" id="PF15163">
    <property type="entry name" value="Meiosis_expr"/>
    <property type="match status" value="1"/>
</dbReference>
<comment type="similarity">
    <text evidence="1">Belongs to the MEIG1 family.</text>
</comment>
<comment type="caution">
    <text evidence="3">The sequence shown here is derived from an EMBL/GenBank/DDBJ whole genome shotgun (WGS) entry which is preliminary data.</text>
</comment>
<sequence>MQQFKLNMAAATPALPKPKSMSRPKRWSEEVEEVYRFQLAGYRDRHDYAAQNGETGIDWWPSGYVKKLKRPDGYFYYYNRARECADKDVNKCKIYVY</sequence>
<dbReference type="OrthoDB" id="10023051at2759"/>
<accession>A0A7J7JCZ8</accession>
<keyword evidence="4" id="KW-1185">Reference proteome</keyword>
<dbReference type="PANTHER" id="PTHR17008:SF1">
    <property type="entry name" value="MEIOSIS EXPRESSED GENE 1 PROTEIN HOMOLOG"/>
    <property type="match status" value="1"/>
</dbReference>
<dbReference type="AlphaFoldDB" id="A0A7J7JCZ8"/>
<dbReference type="Proteomes" id="UP000593567">
    <property type="component" value="Unassembled WGS sequence"/>
</dbReference>
<name>A0A7J7JCZ8_BUGNE</name>
<evidence type="ECO:0000313" key="3">
    <source>
        <dbReference type="EMBL" id="KAF6023803.1"/>
    </source>
</evidence>
<reference evidence="3" key="1">
    <citation type="submission" date="2020-06" db="EMBL/GenBank/DDBJ databases">
        <title>Draft genome of Bugula neritina, a colonial animal packing powerful symbionts and potential medicines.</title>
        <authorList>
            <person name="Rayko M."/>
        </authorList>
    </citation>
    <scope>NUCLEOTIDE SEQUENCE [LARGE SCALE GENOMIC DNA]</scope>
    <source>
        <strain evidence="3">Kwan_BN1</strain>
    </source>
</reference>
<dbReference type="GO" id="GO:0005634">
    <property type="term" value="C:nucleus"/>
    <property type="evidence" value="ECO:0007669"/>
    <property type="project" value="InterPro"/>
</dbReference>
<dbReference type="PANTHER" id="PTHR17008">
    <property type="entry name" value="MEIOSIS-EXPRESSED GENE 1 PROTEIN"/>
    <property type="match status" value="1"/>
</dbReference>